<dbReference type="RefSeq" id="WP_208055787.1">
    <property type="nucleotide sequence ID" value="NZ_JAGEMK010000004.1"/>
</dbReference>
<dbReference type="InterPro" id="IPR043129">
    <property type="entry name" value="ATPase_NBD"/>
</dbReference>
<evidence type="ECO:0000313" key="7">
    <source>
        <dbReference type="Proteomes" id="UP000664209"/>
    </source>
</evidence>
<dbReference type="InterPro" id="IPR000577">
    <property type="entry name" value="Carb_kinase_FGGY"/>
</dbReference>
<dbReference type="Proteomes" id="UP000664209">
    <property type="component" value="Unassembled WGS sequence"/>
</dbReference>
<dbReference type="PANTHER" id="PTHR43095:SF2">
    <property type="entry name" value="GLUCONOKINASE"/>
    <property type="match status" value="1"/>
</dbReference>
<sequence length="495" mass="52212">MTTPLEDVALSDALDPLVLAIDVGSTASRGGVYDATGRPVAGLRHKVRHAFTVAPDGTSEIDPDQVTAEVVEIIDAVTEEGSLGTRIAGVAMDTFAASLIAVDADGRPLTACLTYADSRCAQDVTALRAELDEPAVHERTGTRIHTSYHAPRLRWLARSAPQTFAAAAGWWSLGEYVYRQLIGVDAAGTSTAAWTGLLDRRTGELDAELLEAVGVRAEQFSPIHDLADTVLPAVAPRWPALAEARWFPVITDGFASNVGAGATDPTTMAAATATSGALRVLLPHAAHPVPLGLWNYRVDGDRTLLGGALNDVGRAFAWATSTFRLEEDLDPLLTAPPSTATPLVLPYLTGERAPHWAGDAQATITGVTAATDSAAMLRGTVEGIAITYARVVAELGPAAPEAVRMTASGRVSNDHPDWLQILADVLGRPVTHVTLKRSTLRGTALLALDVLAPDALRAPRPTGTTYEPDGGRADYYADRQRRFAEMYDAVVGPGA</sequence>
<evidence type="ECO:0000313" key="6">
    <source>
        <dbReference type="EMBL" id="MBO1752102.1"/>
    </source>
</evidence>
<dbReference type="InterPro" id="IPR050406">
    <property type="entry name" value="FGGY_Carb_Kinase"/>
</dbReference>
<keyword evidence="3" id="KW-0418">Kinase</keyword>
<reference evidence="6" key="1">
    <citation type="submission" date="2021-03" db="EMBL/GenBank/DDBJ databases">
        <title>Actinotalea soli sp. nov., isolated from soil.</title>
        <authorList>
            <person name="Ping W."/>
            <person name="Zhang J."/>
        </authorList>
    </citation>
    <scope>NUCLEOTIDE SEQUENCE</scope>
    <source>
        <strain evidence="6">BY-33</strain>
    </source>
</reference>
<comment type="similarity">
    <text evidence="1">Belongs to the FGGY kinase family.</text>
</comment>
<dbReference type="GO" id="GO:0016301">
    <property type="term" value="F:kinase activity"/>
    <property type="evidence" value="ECO:0007669"/>
    <property type="project" value="UniProtKB-KW"/>
</dbReference>
<dbReference type="Gene3D" id="3.30.420.40">
    <property type="match status" value="2"/>
</dbReference>
<dbReference type="EMBL" id="JAGEMK010000004">
    <property type="protein sequence ID" value="MBO1752102.1"/>
    <property type="molecule type" value="Genomic_DNA"/>
</dbReference>
<evidence type="ECO:0000256" key="1">
    <source>
        <dbReference type="ARBA" id="ARBA00009156"/>
    </source>
</evidence>
<proteinExistence type="inferred from homology"/>
<feature type="domain" description="Carbohydrate kinase FGGY N-terminal" evidence="4">
    <location>
        <begin position="18"/>
        <end position="224"/>
    </location>
</feature>
<gene>
    <name evidence="6" type="ORF">J4G33_09830</name>
</gene>
<evidence type="ECO:0000259" key="5">
    <source>
        <dbReference type="Pfam" id="PF02782"/>
    </source>
</evidence>
<dbReference type="Pfam" id="PF00370">
    <property type="entry name" value="FGGY_N"/>
    <property type="match status" value="1"/>
</dbReference>
<dbReference type="GO" id="GO:0005975">
    <property type="term" value="P:carbohydrate metabolic process"/>
    <property type="evidence" value="ECO:0007669"/>
    <property type="project" value="InterPro"/>
</dbReference>
<dbReference type="Pfam" id="PF02782">
    <property type="entry name" value="FGGY_C"/>
    <property type="match status" value="1"/>
</dbReference>
<keyword evidence="7" id="KW-1185">Reference proteome</keyword>
<feature type="domain" description="Carbohydrate kinase FGGY C-terminal" evidence="5">
    <location>
        <begin position="274"/>
        <end position="447"/>
    </location>
</feature>
<dbReference type="CDD" id="cd07770">
    <property type="entry name" value="ASKHA_NBD_FGGY_GntK"/>
    <property type="match status" value="1"/>
</dbReference>
<dbReference type="InterPro" id="IPR018485">
    <property type="entry name" value="FGGY_C"/>
</dbReference>
<dbReference type="PIRSF" id="PIRSF000538">
    <property type="entry name" value="GlpK"/>
    <property type="match status" value="1"/>
</dbReference>
<comment type="caution">
    <text evidence="6">The sequence shown here is derived from an EMBL/GenBank/DDBJ whole genome shotgun (WGS) entry which is preliminary data.</text>
</comment>
<dbReference type="PANTHER" id="PTHR43095">
    <property type="entry name" value="SUGAR KINASE"/>
    <property type="match status" value="1"/>
</dbReference>
<protein>
    <submittedName>
        <fullName evidence="6">Gluconokinase</fullName>
    </submittedName>
</protein>
<evidence type="ECO:0000256" key="3">
    <source>
        <dbReference type="ARBA" id="ARBA00022777"/>
    </source>
</evidence>
<keyword evidence="2" id="KW-0808">Transferase</keyword>
<dbReference type="AlphaFoldDB" id="A0A939LVM0"/>
<organism evidence="6 7">
    <name type="scientific">Actinotalea soli</name>
    <dbReference type="NCBI Taxonomy" id="2819234"/>
    <lineage>
        <taxon>Bacteria</taxon>
        <taxon>Bacillati</taxon>
        <taxon>Actinomycetota</taxon>
        <taxon>Actinomycetes</taxon>
        <taxon>Micrococcales</taxon>
        <taxon>Cellulomonadaceae</taxon>
        <taxon>Actinotalea</taxon>
    </lineage>
</organism>
<dbReference type="SUPFAM" id="SSF53067">
    <property type="entry name" value="Actin-like ATPase domain"/>
    <property type="match status" value="2"/>
</dbReference>
<name>A0A939LVM0_9CELL</name>
<evidence type="ECO:0000256" key="2">
    <source>
        <dbReference type="ARBA" id="ARBA00022679"/>
    </source>
</evidence>
<accession>A0A939LVM0</accession>
<evidence type="ECO:0000259" key="4">
    <source>
        <dbReference type="Pfam" id="PF00370"/>
    </source>
</evidence>
<dbReference type="InterPro" id="IPR018484">
    <property type="entry name" value="FGGY_N"/>
</dbReference>